<feature type="transmembrane region" description="Helical" evidence="1">
    <location>
        <begin position="63"/>
        <end position="82"/>
    </location>
</feature>
<dbReference type="PROSITE" id="PS50234">
    <property type="entry name" value="VWFA"/>
    <property type="match status" value="1"/>
</dbReference>
<feature type="domain" description="VWFA" evidence="2">
    <location>
        <begin position="95"/>
        <end position="276"/>
    </location>
</feature>
<dbReference type="PANTHER" id="PTHR22550:SF14">
    <property type="entry name" value="VWFA DOMAIN-CONTAINING PROTEIN"/>
    <property type="match status" value="1"/>
</dbReference>
<evidence type="ECO:0000313" key="3">
    <source>
        <dbReference type="EMBL" id="WRS39370.1"/>
    </source>
</evidence>
<dbReference type="InterPro" id="IPR002035">
    <property type="entry name" value="VWF_A"/>
</dbReference>
<dbReference type="InterPro" id="IPR036465">
    <property type="entry name" value="vWFA_dom_sf"/>
</dbReference>
<dbReference type="SMART" id="SM00327">
    <property type="entry name" value="VWA"/>
    <property type="match status" value="1"/>
</dbReference>
<dbReference type="SUPFAM" id="SSF53300">
    <property type="entry name" value="vWA-like"/>
    <property type="match status" value="1"/>
</dbReference>
<dbReference type="Pfam" id="PF13519">
    <property type="entry name" value="VWA_2"/>
    <property type="match status" value="1"/>
</dbReference>
<keyword evidence="1" id="KW-0812">Transmembrane</keyword>
<dbReference type="Proteomes" id="UP001334732">
    <property type="component" value="Chromosome"/>
</dbReference>
<protein>
    <submittedName>
        <fullName evidence="3">VWA domain-containing protein</fullName>
    </submittedName>
</protein>
<evidence type="ECO:0000313" key="4">
    <source>
        <dbReference type="Proteomes" id="UP001334732"/>
    </source>
</evidence>
<dbReference type="InterPro" id="IPR050768">
    <property type="entry name" value="UPF0353/GerABKA_families"/>
</dbReference>
<feature type="transmembrane region" description="Helical" evidence="1">
    <location>
        <begin position="290"/>
        <end position="312"/>
    </location>
</feature>
<name>A0ABZ1CK74_9PROT</name>
<keyword evidence="1" id="KW-0472">Membrane</keyword>
<evidence type="ECO:0000256" key="1">
    <source>
        <dbReference type="SAM" id="Phobius"/>
    </source>
</evidence>
<evidence type="ECO:0000259" key="2">
    <source>
        <dbReference type="PROSITE" id="PS50234"/>
    </source>
</evidence>
<organism evidence="3 4">
    <name type="scientific">Thiobacillus sedimenti</name>
    <dbReference type="NCBI Taxonomy" id="3110231"/>
    <lineage>
        <taxon>Bacteria</taxon>
        <taxon>Pseudomonadati</taxon>
        <taxon>Pseudomonadota</taxon>
        <taxon>Betaproteobacteria</taxon>
        <taxon>Nitrosomonadales</taxon>
        <taxon>Thiobacillaceae</taxon>
        <taxon>Thiobacillus</taxon>
    </lineage>
</organism>
<dbReference type="EMBL" id="CP141769">
    <property type="protein sequence ID" value="WRS39370.1"/>
    <property type="molecule type" value="Genomic_DNA"/>
</dbReference>
<accession>A0ABZ1CK74</accession>
<keyword evidence="4" id="KW-1185">Reference proteome</keyword>
<proteinExistence type="predicted"/>
<dbReference type="PANTHER" id="PTHR22550">
    <property type="entry name" value="SPORE GERMINATION PROTEIN"/>
    <property type="match status" value="1"/>
</dbReference>
<gene>
    <name evidence="3" type="ORF">VA613_00445</name>
</gene>
<reference evidence="3 4" key="1">
    <citation type="submission" date="2023-12" db="EMBL/GenBank/DDBJ databases">
        <title>Thiobacillus sedimentum sp. nov., a chemolithoautotrophic sulfur-oxidizing bacterium isolated from freshwater sediment.</title>
        <authorList>
            <person name="Luo J."/>
            <person name="Dai C."/>
        </authorList>
    </citation>
    <scope>NUCLEOTIDE SEQUENCE [LARGE SCALE GENOMIC DNA]</scope>
    <source>
        <strain evidence="3 4">SCUT-2</strain>
    </source>
</reference>
<dbReference type="Gene3D" id="3.40.50.410">
    <property type="entry name" value="von Willebrand factor, type A domain"/>
    <property type="match status" value="1"/>
</dbReference>
<dbReference type="RefSeq" id="WP_324779901.1">
    <property type="nucleotide sequence ID" value="NZ_CP141769.1"/>
</dbReference>
<sequence>MALMQDFHFLRPAWLLALPLLWGLAFWLARRHGRDGAWAHVIDAELLPALRLDGGGKPGRSPWSWLVLAWTLATLALAGPSWERTPSPAFRGNAAWVVVLDLSPSMSATDVAPNRITRARYAVDDLLDGARDARVGLVVFSDEAYTVTPLTDDVATVRALLPPLAPDIMPTAGDRLAPALDRAGRLLAGAATAAGQVVVLTDGFADPAAAFAAAGRLRAQGVAVNVVGIGGPGLVRAANSAPLDVDRLRQLAARGGGRYTGLAGVPALIGDLQASAGHAGMTRARQDVRVAHWLDGGVWLLPVLLLAAAMLARRGWL</sequence>
<keyword evidence="1" id="KW-1133">Transmembrane helix</keyword>